<gene>
    <name evidence="2" type="ORF">FG383_08540</name>
</gene>
<keyword evidence="3" id="KW-1185">Reference proteome</keyword>
<dbReference type="AlphaFoldDB" id="A0A544TDT3"/>
<organism evidence="2 3">
    <name type="scientific">Psychrobacillus soli</name>
    <dbReference type="NCBI Taxonomy" id="1543965"/>
    <lineage>
        <taxon>Bacteria</taxon>
        <taxon>Bacillati</taxon>
        <taxon>Bacillota</taxon>
        <taxon>Bacilli</taxon>
        <taxon>Bacillales</taxon>
        <taxon>Bacillaceae</taxon>
        <taxon>Psychrobacillus</taxon>
    </lineage>
</organism>
<dbReference type="Gene3D" id="3.40.50.1240">
    <property type="entry name" value="Phosphoglycerate mutase-like"/>
    <property type="match status" value="1"/>
</dbReference>
<dbReference type="Pfam" id="PF00300">
    <property type="entry name" value="His_Phos_1"/>
    <property type="match status" value="1"/>
</dbReference>
<dbReference type="InterPro" id="IPR013078">
    <property type="entry name" value="His_Pase_superF_clade-1"/>
</dbReference>
<protein>
    <submittedName>
        <fullName evidence="2">Histidine phosphatase family protein</fullName>
    </submittedName>
</protein>
<accession>A0A544TDT3</accession>
<name>A0A544TDT3_9BACI</name>
<feature type="binding site" evidence="1">
    <location>
        <begin position="8"/>
        <end position="15"/>
    </location>
    <ligand>
        <name>substrate</name>
    </ligand>
</feature>
<dbReference type="InterPro" id="IPR001345">
    <property type="entry name" value="PG/BPGM_mutase_AS"/>
</dbReference>
<evidence type="ECO:0000313" key="3">
    <source>
        <dbReference type="Proteomes" id="UP000318937"/>
    </source>
</evidence>
<dbReference type="RefSeq" id="WP_142606865.1">
    <property type="nucleotide sequence ID" value="NZ_VDGG01000014.1"/>
</dbReference>
<dbReference type="PROSITE" id="PS00175">
    <property type="entry name" value="PG_MUTASE"/>
    <property type="match status" value="1"/>
</dbReference>
<dbReference type="CDD" id="cd07067">
    <property type="entry name" value="HP_PGM_like"/>
    <property type="match status" value="1"/>
</dbReference>
<dbReference type="InterPro" id="IPR029033">
    <property type="entry name" value="His_PPase_superfam"/>
</dbReference>
<dbReference type="GO" id="GO:0003824">
    <property type="term" value="F:catalytic activity"/>
    <property type="evidence" value="ECO:0007669"/>
    <property type="project" value="InterPro"/>
</dbReference>
<comment type="caution">
    <text evidence="2">The sequence shown here is derived from an EMBL/GenBank/DDBJ whole genome shotgun (WGS) entry which is preliminary data.</text>
</comment>
<dbReference type="PIRSF" id="PIRSF000709">
    <property type="entry name" value="6PFK_2-Ptase"/>
    <property type="match status" value="1"/>
</dbReference>
<dbReference type="SUPFAM" id="SSF53254">
    <property type="entry name" value="Phosphoglycerate mutase-like"/>
    <property type="match status" value="1"/>
</dbReference>
<sequence>MLILYITRHGETVWNTQKRMQGWSDSELTEKGISNAVSLGSFNKKIKLL</sequence>
<dbReference type="EMBL" id="VDGG01000014">
    <property type="protein sequence ID" value="TQR15623.1"/>
    <property type="molecule type" value="Genomic_DNA"/>
</dbReference>
<proteinExistence type="predicted"/>
<evidence type="ECO:0000313" key="2">
    <source>
        <dbReference type="EMBL" id="TQR15623.1"/>
    </source>
</evidence>
<dbReference type="OrthoDB" id="9782128at2"/>
<reference evidence="2 3" key="1">
    <citation type="submission" date="2019-05" db="EMBL/GenBank/DDBJ databases">
        <title>Psychrobacillus vulpis sp. nov., a new species isolated from feces of a red fox that inhabits in The Tablas de Daimiel Natural Park, Albacete, Spain.</title>
        <authorList>
            <person name="Rodriguez M."/>
            <person name="Reina J.C."/>
            <person name="Bejar V."/>
            <person name="Llamas I."/>
        </authorList>
    </citation>
    <scope>NUCLEOTIDE SEQUENCE [LARGE SCALE GENOMIC DNA]</scope>
    <source>
        <strain evidence="2 3">NHI-2</strain>
    </source>
</reference>
<evidence type="ECO:0000256" key="1">
    <source>
        <dbReference type="PIRSR" id="PIRSR613078-2"/>
    </source>
</evidence>
<dbReference type="Proteomes" id="UP000318937">
    <property type="component" value="Unassembled WGS sequence"/>
</dbReference>